<gene>
    <name evidence="2" type="ORF">MARA_08360</name>
</gene>
<dbReference type="EMBL" id="AP022593">
    <property type="protein sequence ID" value="BBY47368.1"/>
    <property type="molecule type" value="Genomic_DNA"/>
</dbReference>
<evidence type="ECO:0000256" key="1">
    <source>
        <dbReference type="SAM" id="MobiDB-lite"/>
    </source>
</evidence>
<dbReference type="KEGG" id="marz:MARA_08360"/>
<keyword evidence="2" id="KW-0132">Cell division</keyword>
<sequence>MTGETRLTAEDVRGATFEKPPWGKRGYDEKSVNDFLQLAARRLDGRGHLCAADVRGVRFPKPPLGRRGFDAGRVDAMLEAIAGRIDEL</sequence>
<dbReference type="GO" id="GO:0051301">
    <property type="term" value="P:cell division"/>
    <property type="evidence" value="ECO:0007669"/>
    <property type="project" value="UniProtKB-KW"/>
</dbReference>
<organism evidence="2 3">
    <name type="scientific">Mycolicibacterium arabiense</name>
    <dbReference type="NCBI Taxonomy" id="1286181"/>
    <lineage>
        <taxon>Bacteria</taxon>
        <taxon>Bacillati</taxon>
        <taxon>Actinomycetota</taxon>
        <taxon>Actinomycetes</taxon>
        <taxon>Mycobacteriales</taxon>
        <taxon>Mycobacteriaceae</taxon>
        <taxon>Mycolicibacterium</taxon>
    </lineage>
</organism>
<dbReference type="InterPro" id="IPR019933">
    <property type="entry name" value="DivIVA_domain"/>
</dbReference>
<dbReference type="AlphaFoldDB" id="A0A7I7RRZ0"/>
<protein>
    <submittedName>
        <fullName evidence="2">Cell division protein DivIVA</fullName>
    </submittedName>
</protein>
<keyword evidence="2" id="KW-0131">Cell cycle</keyword>
<reference evidence="2 3" key="1">
    <citation type="journal article" date="2019" name="Emerg. Microbes Infect.">
        <title>Comprehensive subspecies identification of 175 nontuberculous mycobacteria species based on 7547 genomic profiles.</title>
        <authorList>
            <person name="Matsumoto Y."/>
            <person name="Kinjo T."/>
            <person name="Motooka D."/>
            <person name="Nabeya D."/>
            <person name="Jung N."/>
            <person name="Uechi K."/>
            <person name="Horii T."/>
            <person name="Iida T."/>
            <person name="Fujita J."/>
            <person name="Nakamura S."/>
        </authorList>
    </citation>
    <scope>NUCLEOTIDE SEQUENCE [LARGE SCALE GENOMIC DNA]</scope>
    <source>
        <strain evidence="2 3">JCM 18538</strain>
    </source>
</reference>
<dbReference type="RefSeq" id="WP_163917312.1">
    <property type="nucleotide sequence ID" value="NZ_AP022593.1"/>
</dbReference>
<feature type="region of interest" description="Disordered" evidence="1">
    <location>
        <begin position="1"/>
        <end position="25"/>
    </location>
</feature>
<dbReference type="Gene3D" id="6.10.250.660">
    <property type="match status" value="1"/>
</dbReference>
<name>A0A7I7RRZ0_9MYCO</name>
<geneLocation type="plasmid" evidence="3">
    <name>pjcm18538 dna</name>
</geneLocation>
<dbReference type="Proteomes" id="UP000467428">
    <property type="component" value="Chromosome"/>
</dbReference>
<proteinExistence type="predicted"/>
<evidence type="ECO:0000313" key="2">
    <source>
        <dbReference type="EMBL" id="BBY47368.1"/>
    </source>
</evidence>
<evidence type="ECO:0000313" key="3">
    <source>
        <dbReference type="Proteomes" id="UP000467428"/>
    </source>
</evidence>
<keyword evidence="3" id="KW-1185">Reference proteome</keyword>
<dbReference type="NCBIfam" id="TIGR03544">
    <property type="entry name" value="DivI1A_domain"/>
    <property type="match status" value="2"/>
</dbReference>
<accession>A0A7I7RRZ0</accession>